<reference evidence="10" key="2">
    <citation type="submission" date="2021-04" db="EMBL/GenBank/DDBJ databases">
        <authorList>
            <person name="Gilroy R."/>
        </authorList>
    </citation>
    <scope>NUCLEOTIDE SEQUENCE</scope>
    <source>
        <strain evidence="10">ChiBcec1-1630</strain>
    </source>
</reference>
<keyword evidence="3" id="KW-0813">Transport</keyword>
<evidence type="ECO:0000256" key="5">
    <source>
        <dbReference type="ARBA" id="ARBA00022741"/>
    </source>
</evidence>
<evidence type="ECO:0000256" key="8">
    <source>
        <dbReference type="ARBA" id="ARBA00023136"/>
    </source>
</evidence>
<sequence length="564" mass="62726">MRPSGRRSGSMIRIEDLTFTYPGAEKETLKNISLHVEKGDFLAVIGNNGCGKSTLCKALNGLIPHFIAGDMTGRVWIDGQNTAERDVGRLAEKVGYVYQDFENQIVRPTVLDDASFSCLNYGCEDYLEKGREALKMCGLEGREEDFVWQLSGGQKHLLALAGAAALCPDVLILDEPIAQLDPLHAGQTYEILKRLNEDYGKTIIVIEHHTEYIARYCRHAVLMRDGRILWKLEAKEALRRIRDLQESSIFPPQTALAAMRLKEQGCLPDDVRLPVTVEEGGQAFASCRYDYPMRVKKSAAPEAGRETVLSFEDVSVEYRAVKGENTRSLNHFFLDVKRGEKVAVIGSNGAGKSTMMKLLTGTLKAAEGRVTVCGRDAGKTKPEKLADCLSYVYQNPEEMFIKDSIGADIAYAMKARGVKDWEEQTRLLLSQFGLTQLQERDGRLLSGGQMRRASLAIGVALNPSVLLLDEPTANLDIATRAEILDTLERLKDVTETVLIATHDMQLVCQWAERILVLHQGSLIADGTRDEIFADERLARLVGIRPPEIFAMGRALDERARCYTV</sequence>
<dbReference type="InterPro" id="IPR015856">
    <property type="entry name" value="ABC_transpr_CbiO/EcfA_su"/>
</dbReference>
<keyword evidence="4" id="KW-1003">Cell membrane</keyword>
<evidence type="ECO:0000256" key="2">
    <source>
        <dbReference type="ARBA" id="ARBA00005417"/>
    </source>
</evidence>
<keyword evidence="8" id="KW-0472">Membrane</keyword>
<dbReference type="EMBL" id="DWVS01000097">
    <property type="protein sequence ID" value="HJC87173.1"/>
    <property type="molecule type" value="Genomic_DNA"/>
</dbReference>
<name>A0A9D2QJC8_9FIRM</name>
<comment type="similarity">
    <text evidence="2">Belongs to the ABC transporter superfamily.</text>
</comment>
<organism evidence="10 11">
    <name type="scientific">Candidatus Eisenbergiella intestinigallinarum</name>
    <dbReference type="NCBI Taxonomy" id="2838549"/>
    <lineage>
        <taxon>Bacteria</taxon>
        <taxon>Bacillati</taxon>
        <taxon>Bacillota</taxon>
        <taxon>Clostridia</taxon>
        <taxon>Lachnospirales</taxon>
        <taxon>Lachnospiraceae</taxon>
        <taxon>Eisenbergiella</taxon>
    </lineage>
</organism>
<keyword evidence="5" id="KW-0547">Nucleotide-binding</keyword>
<dbReference type="PROSITE" id="PS00211">
    <property type="entry name" value="ABC_TRANSPORTER_1"/>
    <property type="match status" value="1"/>
</dbReference>
<dbReference type="SUPFAM" id="SSF52540">
    <property type="entry name" value="P-loop containing nucleoside triphosphate hydrolases"/>
    <property type="match status" value="2"/>
</dbReference>
<evidence type="ECO:0000313" key="10">
    <source>
        <dbReference type="EMBL" id="HJC87173.1"/>
    </source>
</evidence>
<dbReference type="InterPro" id="IPR017871">
    <property type="entry name" value="ABC_transporter-like_CS"/>
</dbReference>
<evidence type="ECO:0000256" key="4">
    <source>
        <dbReference type="ARBA" id="ARBA00022475"/>
    </source>
</evidence>
<dbReference type="InterPro" id="IPR027417">
    <property type="entry name" value="P-loop_NTPase"/>
</dbReference>
<dbReference type="GO" id="GO:0042626">
    <property type="term" value="F:ATPase-coupled transmembrane transporter activity"/>
    <property type="evidence" value="ECO:0007669"/>
    <property type="project" value="TreeGrafter"/>
</dbReference>
<evidence type="ECO:0000256" key="3">
    <source>
        <dbReference type="ARBA" id="ARBA00022448"/>
    </source>
</evidence>
<feature type="non-terminal residue" evidence="10">
    <location>
        <position position="564"/>
    </location>
</feature>
<gene>
    <name evidence="10" type="ORF">H9926_04055</name>
</gene>
<proteinExistence type="inferred from homology"/>
<evidence type="ECO:0000256" key="7">
    <source>
        <dbReference type="ARBA" id="ARBA00022967"/>
    </source>
</evidence>
<keyword evidence="6 10" id="KW-0067">ATP-binding</keyword>
<dbReference type="PROSITE" id="PS50893">
    <property type="entry name" value="ABC_TRANSPORTER_2"/>
    <property type="match status" value="2"/>
</dbReference>
<protein>
    <submittedName>
        <fullName evidence="10">ATP-binding cassette domain-containing protein</fullName>
    </submittedName>
</protein>
<dbReference type="PANTHER" id="PTHR43553:SF21">
    <property type="entry name" value="ABC TRANSPORTER ATP-BINDING PROTEIN MA_1418-RELATED"/>
    <property type="match status" value="1"/>
</dbReference>
<feature type="domain" description="ABC transporter" evidence="9">
    <location>
        <begin position="309"/>
        <end position="544"/>
    </location>
</feature>
<dbReference type="Gene3D" id="3.40.50.300">
    <property type="entry name" value="P-loop containing nucleotide triphosphate hydrolases"/>
    <property type="match status" value="2"/>
</dbReference>
<dbReference type="Proteomes" id="UP000823922">
    <property type="component" value="Unassembled WGS sequence"/>
</dbReference>
<dbReference type="GO" id="GO:0016887">
    <property type="term" value="F:ATP hydrolysis activity"/>
    <property type="evidence" value="ECO:0007669"/>
    <property type="project" value="InterPro"/>
</dbReference>
<feature type="domain" description="ABC transporter" evidence="9">
    <location>
        <begin position="12"/>
        <end position="250"/>
    </location>
</feature>
<dbReference type="InterPro" id="IPR050095">
    <property type="entry name" value="ECF_ABC_transporter_ATP-bd"/>
</dbReference>
<dbReference type="InterPro" id="IPR003593">
    <property type="entry name" value="AAA+_ATPase"/>
</dbReference>
<comment type="caution">
    <text evidence="10">The sequence shown here is derived from an EMBL/GenBank/DDBJ whole genome shotgun (WGS) entry which is preliminary data.</text>
</comment>
<dbReference type="InterPro" id="IPR003439">
    <property type="entry name" value="ABC_transporter-like_ATP-bd"/>
</dbReference>
<keyword evidence="7" id="KW-1278">Translocase</keyword>
<evidence type="ECO:0000313" key="11">
    <source>
        <dbReference type="Proteomes" id="UP000823922"/>
    </source>
</evidence>
<dbReference type="PANTHER" id="PTHR43553">
    <property type="entry name" value="HEAVY METAL TRANSPORTER"/>
    <property type="match status" value="1"/>
</dbReference>
<dbReference type="GO" id="GO:0043190">
    <property type="term" value="C:ATP-binding cassette (ABC) transporter complex"/>
    <property type="evidence" value="ECO:0007669"/>
    <property type="project" value="TreeGrafter"/>
</dbReference>
<dbReference type="GO" id="GO:0005524">
    <property type="term" value="F:ATP binding"/>
    <property type="evidence" value="ECO:0007669"/>
    <property type="project" value="UniProtKB-KW"/>
</dbReference>
<dbReference type="AlphaFoldDB" id="A0A9D2QJC8"/>
<dbReference type="SMART" id="SM00382">
    <property type="entry name" value="AAA"/>
    <property type="match status" value="2"/>
</dbReference>
<dbReference type="CDD" id="cd03225">
    <property type="entry name" value="ABC_cobalt_CbiO_domain1"/>
    <property type="match status" value="2"/>
</dbReference>
<accession>A0A9D2QJC8</accession>
<evidence type="ECO:0000256" key="6">
    <source>
        <dbReference type="ARBA" id="ARBA00022840"/>
    </source>
</evidence>
<evidence type="ECO:0000256" key="1">
    <source>
        <dbReference type="ARBA" id="ARBA00004202"/>
    </source>
</evidence>
<reference evidence="10" key="1">
    <citation type="journal article" date="2021" name="PeerJ">
        <title>Extensive microbial diversity within the chicken gut microbiome revealed by metagenomics and culture.</title>
        <authorList>
            <person name="Gilroy R."/>
            <person name="Ravi A."/>
            <person name="Getino M."/>
            <person name="Pursley I."/>
            <person name="Horton D.L."/>
            <person name="Alikhan N.F."/>
            <person name="Baker D."/>
            <person name="Gharbi K."/>
            <person name="Hall N."/>
            <person name="Watson M."/>
            <person name="Adriaenssens E.M."/>
            <person name="Foster-Nyarko E."/>
            <person name="Jarju S."/>
            <person name="Secka A."/>
            <person name="Antonio M."/>
            <person name="Oren A."/>
            <person name="Chaudhuri R.R."/>
            <person name="La Ragione R."/>
            <person name="Hildebrand F."/>
            <person name="Pallen M.J."/>
        </authorList>
    </citation>
    <scope>NUCLEOTIDE SEQUENCE</scope>
    <source>
        <strain evidence="10">ChiBcec1-1630</strain>
    </source>
</reference>
<evidence type="ECO:0000259" key="9">
    <source>
        <dbReference type="PROSITE" id="PS50893"/>
    </source>
</evidence>
<comment type="subcellular location">
    <subcellularLocation>
        <location evidence="1">Cell membrane</location>
        <topology evidence="1">Peripheral membrane protein</topology>
    </subcellularLocation>
</comment>
<dbReference type="Pfam" id="PF00005">
    <property type="entry name" value="ABC_tran"/>
    <property type="match status" value="2"/>
</dbReference>